<proteinExistence type="predicted"/>
<dbReference type="InterPro" id="IPR027417">
    <property type="entry name" value="P-loop_NTPase"/>
</dbReference>
<evidence type="ECO:0000313" key="2">
    <source>
        <dbReference type="Proteomes" id="UP000663825"/>
    </source>
</evidence>
<dbReference type="Proteomes" id="UP000663825">
    <property type="component" value="Unassembled WGS sequence"/>
</dbReference>
<evidence type="ECO:0000313" key="1">
    <source>
        <dbReference type="EMBL" id="CAF3472238.1"/>
    </source>
</evidence>
<sequence length="668" mass="77204">MSNLEYYWGDASVENNQYDSSEMETDSSEIACESNDEEEHTLIQLDDESDKVKLQAGNQLIFQLEQFNRQSTASVPLTPLADGTNSLKATGSIVLDNNVFIISLIGDTKNGKSFLTNHLLPFTAMSHPFVLDEEQGGGSTTANVNCYESILSISVPHASSFLLLDFEGEKGSWIPYMLRRLRKVWTAERSEKRRKAVEEYFPKLAYTLSNVIILLSRDDFSNHDYIERCYDFATRATKKLQHIPHKPILILVHNFYTGSKVGNYEELTKEFFTIHKGDAIKLRCFFEAVFCVRLPVKMKHIPTASQTVASNTCFTSQIDELNALLAKIQNKHMERCMPHSKWLELTKLILDIVSDGKAVMMHTLLRQVIVKDPGDIEKITIRLLFNILYKIIDIHSIHWFCFCRKFAMQMLARAIAIRLVSNASFINQNHIQEIVTREECRLCLEKMWQWLDEFYPCDALYMGSGYVEKQNRPVFCFQHKGSHHEHRTSEEASGVPLLSISIIKIRRFWNIYDTWQGGFETNNKTSQTLTEDIHRKFFEKTKSYLNAIRNSEHALYTTFNELLEQYDLTLPSKHSLYYGACCLCLQKKEVKIKNKSTALKKRHFEVYRNYTICGECEGKRKSILSDSSAKKLIFQDNNNQCVICMAAPKHIVLEGVGVWVWVWVWVWV</sequence>
<dbReference type="SUPFAM" id="SSF52540">
    <property type="entry name" value="P-loop containing nucleoside triphosphate hydrolases"/>
    <property type="match status" value="1"/>
</dbReference>
<dbReference type="Gene3D" id="3.40.50.300">
    <property type="entry name" value="P-loop containing nucleotide triphosphate hydrolases"/>
    <property type="match status" value="1"/>
</dbReference>
<accession>A0A818FDU5</accession>
<reference evidence="1" key="1">
    <citation type="submission" date="2021-02" db="EMBL/GenBank/DDBJ databases">
        <authorList>
            <person name="Nowell W R."/>
        </authorList>
    </citation>
    <scope>NUCLEOTIDE SEQUENCE</scope>
</reference>
<dbReference type="AlphaFoldDB" id="A0A818FDU5"/>
<organism evidence="1 2">
    <name type="scientific">Rotaria socialis</name>
    <dbReference type="NCBI Taxonomy" id="392032"/>
    <lineage>
        <taxon>Eukaryota</taxon>
        <taxon>Metazoa</taxon>
        <taxon>Spiralia</taxon>
        <taxon>Gnathifera</taxon>
        <taxon>Rotifera</taxon>
        <taxon>Eurotatoria</taxon>
        <taxon>Bdelloidea</taxon>
        <taxon>Philodinida</taxon>
        <taxon>Philodinidae</taxon>
        <taxon>Rotaria</taxon>
    </lineage>
</organism>
<dbReference type="EMBL" id="CAJNXB010006189">
    <property type="protein sequence ID" value="CAF3472238.1"/>
    <property type="molecule type" value="Genomic_DNA"/>
</dbReference>
<protein>
    <submittedName>
        <fullName evidence="1">Uncharacterized protein</fullName>
    </submittedName>
</protein>
<gene>
    <name evidence="1" type="ORF">TIS948_LOCUS33433</name>
</gene>
<dbReference type="OrthoDB" id="66726at2759"/>
<name>A0A818FDU5_9BILA</name>
<comment type="caution">
    <text evidence="1">The sequence shown here is derived from an EMBL/GenBank/DDBJ whole genome shotgun (WGS) entry which is preliminary data.</text>
</comment>